<proteinExistence type="inferred from homology"/>
<keyword evidence="3" id="KW-0808">Transferase</keyword>
<dbReference type="GO" id="GO:0009247">
    <property type="term" value="P:glycolipid biosynthetic process"/>
    <property type="evidence" value="ECO:0007669"/>
    <property type="project" value="TreeGrafter"/>
</dbReference>
<dbReference type="InterPro" id="IPR029044">
    <property type="entry name" value="Nucleotide-diphossugar_trans"/>
</dbReference>
<accession>X1AJA6</accession>
<dbReference type="Gene3D" id="3.90.550.10">
    <property type="entry name" value="Spore Coat Polysaccharide Biosynthesis Protein SpsA, Chain A"/>
    <property type="match status" value="1"/>
</dbReference>
<dbReference type="Pfam" id="PF00535">
    <property type="entry name" value="Glycos_transf_2"/>
    <property type="match status" value="1"/>
</dbReference>
<organism evidence="5">
    <name type="scientific">marine sediment metagenome</name>
    <dbReference type="NCBI Taxonomy" id="412755"/>
    <lineage>
        <taxon>unclassified sequences</taxon>
        <taxon>metagenomes</taxon>
        <taxon>ecological metagenomes</taxon>
    </lineage>
</organism>
<evidence type="ECO:0000256" key="1">
    <source>
        <dbReference type="ARBA" id="ARBA00006739"/>
    </source>
</evidence>
<dbReference type="FunFam" id="3.90.550.10:FF:000122">
    <property type="entry name" value="Dolichol-phosphate mannosyltransferase subunit 1"/>
    <property type="match status" value="1"/>
</dbReference>
<comment type="similarity">
    <text evidence="1">Belongs to the glycosyltransferase 2 family.</text>
</comment>
<dbReference type="PANTHER" id="PTHR43398">
    <property type="entry name" value="DOLICHOL-PHOSPHATE MANNOSYLTRANSFERASE SUBUNIT 1"/>
    <property type="match status" value="1"/>
</dbReference>
<dbReference type="GO" id="GO:0016020">
    <property type="term" value="C:membrane"/>
    <property type="evidence" value="ECO:0007669"/>
    <property type="project" value="GOC"/>
</dbReference>
<dbReference type="GO" id="GO:0004582">
    <property type="term" value="F:dolichyl-phosphate beta-D-mannosyltransferase activity"/>
    <property type="evidence" value="ECO:0007669"/>
    <property type="project" value="InterPro"/>
</dbReference>
<protein>
    <recommendedName>
        <fullName evidence="4">Glycosyltransferase 2-like domain-containing protein</fullName>
    </recommendedName>
</protein>
<evidence type="ECO:0000256" key="2">
    <source>
        <dbReference type="ARBA" id="ARBA00022676"/>
    </source>
</evidence>
<keyword evidence="2" id="KW-0328">Glycosyltransferase</keyword>
<dbReference type="SUPFAM" id="SSF53448">
    <property type="entry name" value="Nucleotide-diphospho-sugar transferases"/>
    <property type="match status" value="1"/>
</dbReference>
<evidence type="ECO:0000259" key="4">
    <source>
        <dbReference type="Pfam" id="PF00535"/>
    </source>
</evidence>
<reference evidence="5" key="1">
    <citation type="journal article" date="2014" name="Front. Microbiol.">
        <title>High frequency of phylogenetically diverse reductive dehalogenase-homologous genes in deep subseafloor sedimentary metagenomes.</title>
        <authorList>
            <person name="Kawai M."/>
            <person name="Futagami T."/>
            <person name="Toyoda A."/>
            <person name="Takaki Y."/>
            <person name="Nishi S."/>
            <person name="Hori S."/>
            <person name="Arai W."/>
            <person name="Tsubouchi T."/>
            <person name="Morono Y."/>
            <person name="Uchiyama I."/>
            <person name="Ito T."/>
            <person name="Fujiyama A."/>
            <person name="Inagaki F."/>
            <person name="Takami H."/>
        </authorList>
    </citation>
    <scope>NUCLEOTIDE SEQUENCE</scope>
    <source>
        <strain evidence="5">Expedition CK06-06</strain>
    </source>
</reference>
<dbReference type="PANTHER" id="PTHR43398:SF1">
    <property type="entry name" value="DOLICHOL-PHOSPHATE MANNOSYLTRANSFERASE SUBUNIT 1"/>
    <property type="match status" value="1"/>
</dbReference>
<gene>
    <name evidence="5" type="ORF">S01H4_31689</name>
</gene>
<evidence type="ECO:0000256" key="3">
    <source>
        <dbReference type="ARBA" id="ARBA00022679"/>
    </source>
</evidence>
<dbReference type="InterPro" id="IPR039528">
    <property type="entry name" value="DPM1-like"/>
</dbReference>
<dbReference type="EMBL" id="BART01016485">
    <property type="protein sequence ID" value="GAG82309.1"/>
    <property type="molecule type" value="Genomic_DNA"/>
</dbReference>
<name>X1AJA6_9ZZZZ</name>
<evidence type="ECO:0000313" key="5">
    <source>
        <dbReference type="EMBL" id="GAG82309.1"/>
    </source>
</evidence>
<dbReference type="CDD" id="cd06442">
    <property type="entry name" value="DPM1_like"/>
    <property type="match status" value="1"/>
</dbReference>
<dbReference type="InterPro" id="IPR001173">
    <property type="entry name" value="Glyco_trans_2-like"/>
</dbReference>
<feature type="domain" description="Glycosyltransferase 2-like" evidence="4">
    <location>
        <begin position="5"/>
        <end position="171"/>
    </location>
</feature>
<comment type="caution">
    <text evidence="5">The sequence shown here is derived from an EMBL/GenBank/DDBJ whole genome shotgun (WGS) entry which is preliminary data.</text>
</comment>
<dbReference type="AlphaFoldDB" id="X1AJA6"/>
<sequence length="241" mass="27973">MKIMVVIPTYDEANNLPAIVGELWSLDIGELEILIVDDDSPDGTGQVADELVERYEGRFHVIHREGKLGLGTAYLTGFQYALDHGADYVFQMDADFSHSPNYIPEMLEKCQECDVVVGSRYVPGGRLDEKWSFWRHFLSWWANSVYSRLILNLKVHDATAGFKCWRRETLEAIDFGTIRSSGYVFQVEMAVVTEGLGFRVYELPIYFEDRRIGRSKMSVPVKLEAAWRVWEIRWRHRNLKR</sequence>